<name>A0A6A7A3D1_9PLEO</name>
<sequence>MILRRALQSCPRALARRNSQQPRRCISTEVEGIEASADNSLKNLQSIHAQLNAQGDRSVPALDPETHATADSATNDVAAQYLAFKQSEKHLKTLGATISPHYQPHTLLNHPPSPADVTLELLLASEAHQGHVTSLWNPANARYIHGIRQGIHIISLEVTAAHLRRAAKVVQEVCRRGGMVLFVGTRDGQDRAVARAAELAKGYHLFERWIPGSITNGQQILGRCKTKVVNELDQEVPGFEEQLYERPVLRPDLVVCVNPLENYVLLHECALNNIPTIGVIDTNADPTWVTYPIPANDDSLRCIQVIAGVLGRAGETGQKQRLAAAAQGTITYRPATGLLVVKSEEDEKAASGKKNPRARKPRSEDSDASGIEGRRDPAPSEDIFDSDEMSDKLEEVNNREDHRLKGGRDLKTSV</sequence>
<dbReference type="FunFam" id="3.40.50.10490:FF:000061">
    <property type="entry name" value="40S ribosomal protein S2, putative"/>
    <property type="match status" value="1"/>
</dbReference>
<dbReference type="NCBIfam" id="TIGR01011">
    <property type="entry name" value="rpsB_bact"/>
    <property type="match status" value="1"/>
</dbReference>
<evidence type="ECO:0000313" key="3">
    <source>
        <dbReference type="EMBL" id="KAF2827633.1"/>
    </source>
</evidence>
<dbReference type="GO" id="GO:0005763">
    <property type="term" value="C:mitochondrial small ribosomal subunit"/>
    <property type="evidence" value="ECO:0007669"/>
    <property type="project" value="TreeGrafter"/>
</dbReference>
<feature type="compositionally biased region" description="Basic and acidic residues" evidence="2">
    <location>
        <begin position="389"/>
        <end position="414"/>
    </location>
</feature>
<reference evidence="3" key="1">
    <citation type="journal article" date="2020" name="Stud. Mycol.">
        <title>101 Dothideomycetes genomes: a test case for predicting lifestyles and emergence of pathogens.</title>
        <authorList>
            <person name="Haridas S."/>
            <person name="Albert R."/>
            <person name="Binder M."/>
            <person name="Bloem J."/>
            <person name="Labutti K."/>
            <person name="Salamov A."/>
            <person name="Andreopoulos B."/>
            <person name="Baker S."/>
            <person name="Barry K."/>
            <person name="Bills G."/>
            <person name="Bluhm B."/>
            <person name="Cannon C."/>
            <person name="Castanera R."/>
            <person name="Culley D."/>
            <person name="Daum C."/>
            <person name="Ezra D."/>
            <person name="Gonzalez J."/>
            <person name="Henrissat B."/>
            <person name="Kuo A."/>
            <person name="Liang C."/>
            <person name="Lipzen A."/>
            <person name="Lutzoni F."/>
            <person name="Magnuson J."/>
            <person name="Mondo S."/>
            <person name="Nolan M."/>
            <person name="Ohm R."/>
            <person name="Pangilinan J."/>
            <person name="Park H.-J."/>
            <person name="Ramirez L."/>
            <person name="Alfaro M."/>
            <person name="Sun H."/>
            <person name="Tritt A."/>
            <person name="Yoshinaga Y."/>
            <person name="Zwiers L.-H."/>
            <person name="Turgeon B."/>
            <person name="Goodwin S."/>
            <person name="Spatafora J."/>
            <person name="Crous P."/>
            <person name="Grigoriev I."/>
        </authorList>
    </citation>
    <scope>NUCLEOTIDE SEQUENCE</scope>
    <source>
        <strain evidence="3">CBS 113818</strain>
    </source>
</reference>
<dbReference type="EMBL" id="MU006224">
    <property type="protein sequence ID" value="KAF2827633.1"/>
    <property type="molecule type" value="Genomic_DNA"/>
</dbReference>
<dbReference type="OrthoDB" id="2320368at2759"/>
<dbReference type="InterPro" id="IPR001865">
    <property type="entry name" value="Ribosomal_uS2"/>
</dbReference>
<proteinExistence type="inferred from homology"/>
<feature type="region of interest" description="Disordered" evidence="2">
    <location>
        <begin position="343"/>
        <end position="414"/>
    </location>
</feature>
<dbReference type="Proteomes" id="UP000799424">
    <property type="component" value="Unassembled WGS sequence"/>
</dbReference>
<dbReference type="AlphaFoldDB" id="A0A6A7A3D1"/>
<dbReference type="Gene3D" id="3.40.50.10490">
    <property type="entry name" value="Glucose-6-phosphate isomerase like protein, domain 1"/>
    <property type="match status" value="1"/>
</dbReference>
<evidence type="ECO:0000256" key="2">
    <source>
        <dbReference type="SAM" id="MobiDB-lite"/>
    </source>
</evidence>
<dbReference type="PANTHER" id="PTHR12534">
    <property type="entry name" value="30S RIBOSOMAL PROTEIN S2 PROKARYOTIC AND ORGANELLAR"/>
    <property type="match status" value="1"/>
</dbReference>
<keyword evidence="4" id="KW-1185">Reference proteome</keyword>
<evidence type="ECO:0000256" key="1">
    <source>
        <dbReference type="ARBA" id="ARBA00006242"/>
    </source>
</evidence>
<dbReference type="InterPro" id="IPR005706">
    <property type="entry name" value="Ribosomal_uS2_bac/mit/plastid"/>
</dbReference>
<dbReference type="Pfam" id="PF00318">
    <property type="entry name" value="Ribosomal_S2"/>
    <property type="match status" value="1"/>
</dbReference>
<keyword evidence="3" id="KW-0689">Ribosomal protein</keyword>
<dbReference type="GO" id="GO:0003735">
    <property type="term" value="F:structural constituent of ribosome"/>
    <property type="evidence" value="ECO:0007669"/>
    <property type="project" value="InterPro"/>
</dbReference>
<keyword evidence="3" id="KW-0687">Ribonucleoprotein</keyword>
<dbReference type="PRINTS" id="PR00395">
    <property type="entry name" value="RIBOSOMALS2"/>
</dbReference>
<dbReference type="InterPro" id="IPR023591">
    <property type="entry name" value="Ribosomal_uS2_flav_dom_sf"/>
</dbReference>
<dbReference type="CDD" id="cd01425">
    <property type="entry name" value="RPS2"/>
    <property type="match status" value="1"/>
</dbReference>
<evidence type="ECO:0000313" key="4">
    <source>
        <dbReference type="Proteomes" id="UP000799424"/>
    </source>
</evidence>
<dbReference type="HAMAP" id="MF_00291_B">
    <property type="entry name" value="Ribosomal_uS2_B"/>
    <property type="match status" value="1"/>
</dbReference>
<organism evidence="3 4">
    <name type="scientific">Ophiobolus disseminans</name>
    <dbReference type="NCBI Taxonomy" id="1469910"/>
    <lineage>
        <taxon>Eukaryota</taxon>
        <taxon>Fungi</taxon>
        <taxon>Dikarya</taxon>
        <taxon>Ascomycota</taxon>
        <taxon>Pezizomycotina</taxon>
        <taxon>Dothideomycetes</taxon>
        <taxon>Pleosporomycetidae</taxon>
        <taxon>Pleosporales</taxon>
        <taxon>Pleosporineae</taxon>
        <taxon>Phaeosphaeriaceae</taxon>
        <taxon>Ophiobolus</taxon>
    </lineage>
</organism>
<protein>
    <submittedName>
        <fullName evidence="3">37S ribosomal protein MRP4, mitochondrial</fullName>
    </submittedName>
</protein>
<dbReference type="SUPFAM" id="SSF52313">
    <property type="entry name" value="Ribosomal protein S2"/>
    <property type="match status" value="1"/>
</dbReference>
<comment type="similarity">
    <text evidence="1">Belongs to the universal ribosomal protein uS2 family.</text>
</comment>
<dbReference type="GO" id="GO:0006412">
    <property type="term" value="P:translation"/>
    <property type="evidence" value="ECO:0007669"/>
    <property type="project" value="InterPro"/>
</dbReference>
<dbReference type="PANTHER" id="PTHR12534:SF0">
    <property type="entry name" value="SMALL RIBOSOMAL SUBUNIT PROTEIN US2M"/>
    <property type="match status" value="1"/>
</dbReference>
<accession>A0A6A7A3D1</accession>
<gene>
    <name evidence="3" type="ORF">CC86DRAFT_214180</name>
</gene>